<proteinExistence type="predicted"/>
<comment type="caution">
    <text evidence="1">The sequence shown here is derived from an EMBL/GenBank/DDBJ whole genome shotgun (WGS) entry which is preliminary data.</text>
</comment>
<keyword evidence="2" id="KW-1185">Reference proteome</keyword>
<dbReference type="AlphaFoldDB" id="A0A6G1E9E1"/>
<sequence length="79" mass="8659">MALAVLWRGLHALSRQGRRTSIWPRTGSSRRVTRGGDGFGWGGRVVEEMRCGFGGARESSGAAHQSGIAYVRRMRAWLG</sequence>
<evidence type="ECO:0000313" key="1">
    <source>
        <dbReference type="EMBL" id="KAF0921196.1"/>
    </source>
</evidence>
<dbReference type="Proteomes" id="UP000479710">
    <property type="component" value="Unassembled WGS sequence"/>
</dbReference>
<reference evidence="1 2" key="1">
    <citation type="submission" date="2019-11" db="EMBL/GenBank/DDBJ databases">
        <title>Whole genome sequence of Oryza granulata.</title>
        <authorList>
            <person name="Li W."/>
        </authorList>
    </citation>
    <scope>NUCLEOTIDE SEQUENCE [LARGE SCALE GENOMIC DNA]</scope>
    <source>
        <strain evidence="2">cv. Menghai</strain>
        <tissue evidence="1">Leaf</tissue>
    </source>
</reference>
<protein>
    <submittedName>
        <fullName evidence="1">Uncharacterized protein</fullName>
    </submittedName>
</protein>
<dbReference type="EMBL" id="SPHZ02000005">
    <property type="protein sequence ID" value="KAF0921196.1"/>
    <property type="molecule type" value="Genomic_DNA"/>
</dbReference>
<name>A0A6G1E9E1_9ORYZ</name>
<gene>
    <name evidence="1" type="ORF">E2562_039304</name>
</gene>
<organism evidence="1 2">
    <name type="scientific">Oryza meyeriana var. granulata</name>
    <dbReference type="NCBI Taxonomy" id="110450"/>
    <lineage>
        <taxon>Eukaryota</taxon>
        <taxon>Viridiplantae</taxon>
        <taxon>Streptophyta</taxon>
        <taxon>Embryophyta</taxon>
        <taxon>Tracheophyta</taxon>
        <taxon>Spermatophyta</taxon>
        <taxon>Magnoliopsida</taxon>
        <taxon>Liliopsida</taxon>
        <taxon>Poales</taxon>
        <taxon>Poaceae</taxon>
        <taxon>BOP clade</taxon>
        <taxon>Oryzoideae</taxon>
        <taxon>Oryzeae</taxon>
        <taxon>Oryzinae</taxon>
        <taxon>Oryza</taxon>
        <taxon>Oryza meyeriana</taxon>
    </lineage>
</organism>
<evidence type="ECO:0000313" key="2">
    <source>
        <dbReference type="Proteomes" id="UP000479710"/>
    </source>
</evidence>
<accession>A0A6G1E9E1</accession>